<keyword evidence="5" id="KW-1185">Reference proteome</keyword>
<dbReference type="InterPro" id="IPR027791">
    <property type="entry name" value="Galactosyl_T_C"/>
</dbReference>
<dbReference type="EMBL" id="RAPY01000003">
    <property type="protein sequence ID" value="RKE49208.1"/>
    <property type="molecule type" value="Genomic_DNA"/>
</dbReference>
<dbReference type="RefSeq" id="WP_120260086.1">
    <property type="nucleotide sequence ID" value="NZ_RAPY01000003.1"/>
</dbReference>
<evidence type="ECO:0000259" key="3">
    <source>
        <dbReference type="Pfam" id="PF02709"/>
    </source>
</evidence>
<keyword evidence="1 4" id="KW-0808">Transferase</keyword>
<dbReference type="GO" id="GO:0016740">
    <property type="term" value="F:transferase activity"/>
    <property type="evidence" value="ECO:0007669"/>
    <property type="project" value="UniProtKB-KW"/>
</dbReference>
<name>A0A420AXS0_SPHD1</name>
<dbReference type="PANTHER" id="PTHR43685">
    <property type="entry name" value="GLYCOSYLTRANSFERASE"/>
    <property type="match status" value="1"/>
</dbReference>
<dbReference type="Pfam" id="PF02709">
    <property type="entry name" value="Glyco_transf_7C"/>
    <property type="match status" value="1"/>
</dbReference>
<evidence type="ECO:0000259" key="2">
    <source>
        <dbReference type="Pfam" id="PF00535"/>
    </source>
</evidence>
<sequence>MKTSIIITTYNRPDALELVLLSALNQSIQPNQIIVADDGSNDETKQLVDRYAEVSAIPILHIWQDDEGFRVAQIRNKALAKVISPYVILVDGDILMNPNFVEDHLKLAKPGYFIQGGRVLLNQRLTSKLSVNSSKLSYPNLFDSGFEENRFEKRITSFRNLFLARLTLKNLKDNRSKVRSCNMSFYMKDIRAVNGFDNRFEGWGREDSEFVERLFNAGIQGHLIKFAAIGYHLYHKEESRKSLPQNDLLLKVTTSEKLIFCDDGLSRFL</sequence>
<organism evidence="4 5">
    <name type="scientific">Sphingobacterium detergens</name>
    <dbReference type="NCBI Taxonomy" id="1145106"/>
    <lineage>
        <taxon>Bacteria</taxon>
        <taxon>Pseudomonadati</taxon>
        <taxon>Bacteroidota</taxon>
        <taxon>Sphingobacteriia</taxon>
        <taxon>Sphingobacteriales</taxon>
        <taxon>Sphingobacteriaceae</taxon>
        <taxon>Sphingobacterium</taxon>
    </lineage>
</organism>
<gene>
    <name evidence="4" type="ORF">DFQ12_3319</name>
</gene>
<reference evidence="4 5" key="1">
    <citation type="submission" date="2018-09" db="EMBL/GenBank/DDBJ databases">
        <title>Genomic Encyclopedia of Type Strains, Phase III (KMG-III): the genomes of soil and plant-associated and newly described type strains.</title>
        <authorList>
            <person name="Whitman W."/>
        </authorList>
    </citation>
    <scope>NUCLEOTIDE SEQUENCE [LARGE SCALE GENOMIC DNA]</scope>
    <source>
        <strain evidence="4 5">CECT 7938</strain>
    </source>
</reference>
<dbReference type="Proteomes" id="UP000286246">
    <property type="component" value="Unassembled WGS sequence"/>
</dbReference>
<dbReference type="Pfam" id="PF00535">
    <property type="entry name" value="Glycos_transf_2"/>
    <property type="match status" value="1"/>
</dbReference>
<dbReference type="CDD" id="cd06420">
    <property type="entry name" value="GT2_Chondriotin_Pol_N"/>
    <property type="match status" value="1"/>
</dbReference>
<dbReference type="InterPro" id="IPR050834">
    <property type="entry name" value="Glycosyltransf_2"/>
</dbReference>
<dbReference type="PANTHER" id="PTHR43685:SF3">
    <property type="entry name" value="SLR2126 PROTEIN"/>
    <property type="match status" value="1"/>
</dbReference>
<dbReference type="OrthoDB" id="9801954at2"/>
<proteinExistence type="predicted"/>
<protein>
    <submittedName>
        <fullName evidence="4">Glycosyltransferase involved in cell wall biosynthesis</fullName>
    </submittedName>
</protein>
<dbReference type="InterPro" id="IPR001173">
    <property type="entry name" value="Glyco_trans_2-like"/>
</dbReference>
<dbReference type="SUPFAM" id="SSF53448">
    <property type="entry name" value="Nucleotide-diphospho-sugar transferases"/>
    <property type="match status" value="1"/>
</dbReference>
<feature type="domain" description="Glycosyltransferase 2-like" evidence="2">
    <location>
        <begin position="4"/>
        <end position="124"/>
    </location>
</feature>
<dbReference type="Gene3D" id="3.90.550.10">
    <property type="entry name" value="Spore Coat Polysaccharide Biosynthesis Protein SpsA, Chain A"/>
    <property type="match status" value="1"/>
</dbReference>
<dbReference type="AlphaFoldDB" id="A0A420AXS0"/>
<feature type="domain" description="Galactosyltransferase C-terminal" evidence="3">
    <location>
        <begin position="169"/>
        <end position="236"/>
    </location>
</feature>
<dbReference type="InterPro" id="IPR029044">
    <property type="entry name" value="Nucleotide-diphossugar_trans"/>
</dbReference>
<evidence type="ECO:0000256" key="1">
    <source>
        <dbReference type="ARBA" id="ARBA00022679"/>
    </source>
</evidence>
<comment type="caution">
    <text evidence="4">The sequence shown here is derived from an EMBL/GenBank/DDBJ whole genome shotgun (WGS) entry which is preliminary data.</text>
</comment>
<accession>A0A420AXS0</accession>
<evidence type="ECO:0000313" key="4">
    <source>
        <dbReference type="EMBL" id="RKE49208.1"/>
    </source>
</evidence>
<evidence type="ECO:0000313" key="5">
    <source>
        <dbReference type="Proteomes" id="UP000286246"/>
    </source>
</evidence>